<dbReference type="Pfam" id="PF04542">
    <property type="entry name" value="Sigma70_r2"/>
    <property type="match status" value="1"/>
</dbReference>
<evidence type="ECO:0000256" key="5">
    <source>
        <dbReference type="ARBA" id="ARBA00023163"/>
    </source>
</evidence>
<dbReference type="GO" id="GO:0016987">
    <property type="term" value="F:sigma factor activity"/>
    <property type="evidence" value="ECO:0007669"/>
    <property type="project" value="UniProtKB-KW"/>
</dbReference>
<dbReference type="Gene3D" id="1.10.10.10">
    <property type="entry name" value="Winged helix-like DNA-binding domain superfamily/Winged helix DNA-binding domain"/>
    <property type="match status" value="1"/>
</dbReference>
<dbReference type="Proteomes" id="UP001156666">
    <property type="component" value="Unassembled WGS sequence"/>
</dbReference>
<dbReference type="Gene3D" id="1.10.1740.10">
    <property type="match status" value="1"/>
</dbReference>
<dbReference type="PANTHER" id="PTHR43133:SF8">
    <property type="entry name" value="RNA POLYMERASE SIGMA FACTOR HI_1459-RELATED"/>
    <property type="match status" value="1"/>
</dbReference>
<dbReference type="RefSeq" id="WP_235291399.1">
    <property type="nucleotide sequence ID" value="NZ_BSOH01000014.1"/>
</dbReference>
<reference evidence="8" key="1">
    <citation type="journal article" date="2014" name="Int. J. Syst. Evol. Microbiol.">
        <title>Complete genome sequence of Corynebacterium casei LMG S-19264T (=DSM 44701T), isolated from a smear-ripened cheese.</title>
        <authorList>
            <consortium name="US DOE Joint Genome Institute (JGI-PGF)"/>
            <person name="Walter F."/>
            <person name="Albersmeier A."/>
            <person name="Kalinowski J."/>
            <person name="Ruckert C."/>
        </authorList>
    </citation>
    <scope>NUCLEOTIDE SEQUENCE</scope>
    <source>
        <strain evidence="8">NBRC 108769</strain>
    </source>
</reference>
<keyword evidence="4" id="KW-0238">DNA-binding</keyword>
<dbReference type="InterPro" id="IPR014284">
    <property type="entry name" value="RNA_pol_sigma-70_dom"/>
</dbReference>
<dbReference type="PANTHER" id="PTHR43133">
    <property type="entry name" value="RNA POLYMERASE ECF-TYPE SIGMA FACTO"/>
    <property type="match status" value="1"/>
</dbReference>
<dbReference type="GO" id="GO:0003677">
    <property type="term" value="F:DNA binding"/>
    <property type="evidence" value="ECO:0007669"/>
    <property type="project" value="UniProtKB-KW"/>
</dbReference>
<proteinExistence type="inferred from homology"/>
<dbReference type="InterPro" id="IPR013324">
    <property type="entry name" value="RNA_pol_sigma_r3/r4-like"/>
</dbReference>
<organism evidence="8 9">
    <name type="scientific">Portibacter lacus</name>
    <dbReference type="NCBI Taxonomy" id="1099794"/>
    <lineage>
        <taxon>Bacteria</taxon>
        <taxon>Pseudomonadati</taxon>
        <taxon>Bacteroidota</taxon>
        <taxon>Saprospiria</taxon>
        <taxon>Saprospirales</taxon>
        <taxon>Haliscomenobacteraceae</taxon>
        <taxon>Portibacter</taxon>
    </lineage>
</organism>
<dbReference type="InterPro" id="IPR007627">
    <property type="entry name" value="RNA_pol_sigma70_r2"/>
</dbReference>
<keyword evidence="3" id="KW-0731">Sigma factor</keyword>
<gene>
    <name evidence="8" type="ORF">GCM10007940_23400</name>
</gene>
<keyword evidence="5" id="KW-0804">Transcription</keyword>
<evidence type="ECO:0000256" key="3">
    <source>
        <dbReference type="ARBA" id="ARBA00023082"/>
    </source>
</evidence>
<name>A0AA37SPQ5_9BACT</name>
<dbReference type="AlphaFoldDB" id="A0AA37SPQ5"/>
<comment type="similarity">
    <text evidence="1">Belongs to the sigma-70 factor family. ECF subfamily.</text>
</comment>
<evidence type="ECO:0000256" key="1">
    <source>
        <dbReference type="ARBA" id="ARBA00010641"/>
    </source>
</evidence>
<sequence>MSNISDASTDEVLVEKYLNTQRGAYFDILYKRYSAKVYARSISMLKDAELAQDAVQEIFIKVLTSISKFQGKSKFSSWLYSITYNYCIDLIRKNKKIKTVAMDKLGEIEDMHGDIDDKELMETKFEQLKVVLNEMPAQDKTILLMKYQDNMSIREIGELNGKSESATKMQIKRAKQKFMVLRTDLFPAEIY</sequence>
<evidence type="ECO:0000259" key="6">
    <source>
        <dbReference type="Pfam" id="PF04542"/>
    </source>
</evidence>
<evidence type="ECO:0000256" key="2">
    <source>
        <dbReference type="ARBA" id="ARBA00023015"/>
    </source>
</evidence>
<dbReference type="InterPro" id="IPR013249">
    <property type="entry name" value="RNA_pol_sigma70_r4_t2"/>
</dbReference>
<dbReference type="InterPro" id="IPR036388">
    <property type="entry name" value="WH-like_DNA-bd_sf"/>
</dbReference>
<dbReference type="SUPFAM" id="SSF88659">
    <property type="entry name" value="Sigma3 and sigma4 domains of RNA polymerase sigma factors"/>
    <property type="match status" value="1"/>
</dbReference>
<dbReference type="GO" id="GO:0006352">
    <property type="term" value="P:DNA-templated transcription initiation"/>
    <property type="evidence" value="ECO:0007669"/>
    <property type="project" value="InterPro"/>
</dbReference>
<dbReference type="Pfam" id="PF08281">
    <property type="entry name" value="Sigma70_r4_2"/>
    <property type="match status" value="1"/>
</dbReference>
<protein>
    <submittedName>
        <fullName evidence="8">RNA polymerase sigma factor SigX</fullName>
    </submittedName>
</protein>
<keyword evidence="9" id="KW-1185">Reference proteome</keyword>
<dbReference type="NCBIfam" id="TIGR02937">
    <property type="entry name" value="sigma70-ECF"/>
    <property type="match status" value="1"/>
</dbReference>
<evidence type="ECO:0000259" key="7">
    <source>
        <dbReference type="Pfam" id="PF08281"/>
    </source>
</evidence>
<evidence type="ECO:0000313" key="8">
    <source>
        <dbReference type="EMBL" id="GLR17725.1"/>
    </source>
</evidence>
<evidence type="ECO:0000256" key="4">
    <source>
        <dbReference type="ARBA" id="ARBA00023125"/>
    </source>
</evidence>
<dbReference type="InterPro" id="IPR039425">
    <property type="entry name" value="RNA_pol_sigma-70-like"/>
</dbReference>
<dbReference type="EMBL" id="BSOH01000014">
    <property type="protein sequence ID" value="GLR17725.1"/>
    <property type="molecule type" value="Genomic_DNA"/>
</dbReference>
<evidence type="ECO:0000313" key="9">
    <source>
        <dbReference type="Proteomes" id="UP001156666"/>
    </source>
</evidence>
<dbReference type="SUPFAM" id="SSF88946">
    <property type="entry name" value="Sigma2 domain of RNA polymerase sigma factors"/>
    <property type="match status" value="1"/>
</dbReference>
<reference evidence="8" key="2">
    <citation type="submission" date="2023-01" db="EMBL/GenBank/DDBJ databases">
        <title>Draft genome sequence of Portibacter lacus strain NBRC 108769.</title>
        <authorList>
            <person name="Sun Q."/>
            <person name="Mori K."/>
        </authorList>
    </citation>
    <scope>NUCLEOTIDE SEQUENCE</scope>
    <source>
        <strain evidence="8">NBRC 108769</strain>
    </source>
</reference>
<comment type="caution">
    <text evidence="8">The sequence shown here is derived from an EMBL/GenBank/DDBJ whole genome shotgun (WGS) entry which is preliminary data.</text>
</comment>
<feature type="domain" description="RNA polymerase sigma factor 70 region 4 type 2" evidence="7">
    <location>
        <begin position="126"/>
        <end position="177"/>
    </location>
</feature>
<keyword evidence="2" id="KW-0805">Transcription regulation</keyword>
<accession>A0AA37SPQ5</accession>
<dbReference type="InterPro" id="IPR013325">
    <property type="entry name" value="RNA_pol_sigma_r2"/>
</dbReference>
<feature type="domain" description="RNA polymerase sigma-70 region 2" evidence="6">
    <location>
        <begin position="29"/>
        <end position="96"/>
    </location>
</feature>